<dbReference type="InterPro" id="IPR009081">
    <property type="entry name" value="PP-bd_ACP"/>
</dbReference>
<proteinExistence type="predicted"/>
<dbReference type="InterPro" id="IPR014043">
    <property type="entry name" value="Acyl_transferase_dom"/>
</dbReference>
<dbReference type="Pfam" id="PF22953">
    <property type="entry name" value="SpnB_Rossmann"/>
    <property type="match status" value="1"/>
</dbReference>
<dbReference type="InterPro" id="IPR049552">
    <property type="entry name" value="PKS_DH_N"/>
</dbReference>
<dbReference type="Pfam" id="PF14765">
    <property type="entry name" value="PS-DH"/>
    <property type="match status" value="1"/>
</dbReference>
<dbReference type="InterPro" id="IPR055123">
    <property type="entry name" value="SpnB-like_Rossmann"/>
</dbReference>
<dbReference type="CDD" id="cd08956">
    <property type="entry name" value="KR_3_FAS_SDR_x"/>
    <property type="match status" value="1"/>
</dbReference>
<dbReference type="GO" id="GO:0006633">
    <property type="term" value="P:fatty acid biosynthetic process"/>
    <property type="evidence" value="ECO:0007669"/>
    <property type="project" value="TreeGrafter"/>
</dbReference>
<dbReference type="PROSITE" id="PS50075">
    <property type="entry name" value="CARRIER"/>
    <property type="match status" value="1"/>
</dbReference>
<name>D9WAY4_9ACTN</name>
<dbReference type="PANTHER" id="PTHR43775:SF51">
    <property type="entry name" value="INACTIVE PHENOLPHTHIOCEROL SYNTHESIS POLYKETIDE SYNTHASE TYPE I PKS1-RELATED"/>
    <property type="match status" value="1"/>
</dbReference>
<dbReference type="InterPro" id="IPR036291">
    <property type="entry name" value="NAD(P)-bd_dom_sf"/>
</dbReference>
<keyword evidence="12" id="KW-1185">Reference proteome</keyword>
<dbReference type="SMART" id="SM01294">
    <property type="entry name" value="PKS_PP_betabranch"/>
    <property type="match status" value="1"/>
</dbReference>
<dbReference type="InterPro" id="IPR016036">
    <property type="entry name" value="Malonyl_transacylase_ACP-bd"/>
</dbReference>
<dbReference type="SMART" id="SM00823">
    <property type="entry name" value="PKS_PP"/>
    <property type="match status" value="1"/>
</dbReference>
<dbReference type="SUPFAM" id="SSF51735">
    <property type="entry name" value="NAD(P)-binding Rossmann-fold domains"/>
    <property type="match status" value="2"/>
</dbReference>
<feature type="non-terminal residue" evidence="11">
    <location>
        <position position="1"/>
    </location>
</feature>
<feature type="active site" description="Proton acceptor; for dehydratase activity" evidence="8">
    <location>
        <position position="407"/>
    </location>
</feature>
<comment type="pathway">
    <text evidence="1">Antibiotic biosynthesis.</text>
</comment>
<feature type="region of interest" description="N-terminal hotdog fold" evidence="8">
    <location>
        <begin position="375"/>
        <end position="500"/>
    </location>
</feature>
<dbReference type="Pfam" id="PF21089">
    <property type="entry name" value="PKS_DH_N"/>
    <property type="match status" value="1"/>
</dbReference>
<dbReference type="SMART" id="SM00822">
    <property type="entry name" value="PKS_KR"/>
    <property type="match status" value="1"/>
</dbReference>
<dbReference type="InterPro" id="IPR050091">
    <property type="entry name" value="PKS_NRPS_Biosynth_Enz"/>
</dbReference>
<evidence type="ECO:0000256" key="4">
    <source>
        <dbReference type="ARBA" id="ARBA00022679"/>
    </source>
</evidence>
<dbReference type="SMART" id="SM00826">
    <property type="entry name" value="PKS_DH"/>
    <property type="match status" value="1"/>
</dbReference>
<feature type="active site" description="Proton donor; for dehydratase activity" evidence="8">
    <location>
        <position position="576"/>
    </location>
</feature>
<dbReference type="InterPro" id="IPR049900">
    <property type="entry name" value="PKS_mFAS_DH"/>
</dbReference>
<dbReference type="Gene3D" id="3.40.50.720">
    <property type="entry name" value="NAD(P)-binding Rossmann-like Domain"/>
    <property type="match status" value="1"/>
</dbReference>
<dbReference type="PROSITE" id="PS52019">
    <property type="entry name" value="PKS_MFAS_DH"/>
    <property type="match status" value="1"/>
</dbReference>
<dbReference type="STRING" id="457427.SSOG_00490"/>
<evidence type="ECO:0000256" key="3">
    <source>
        <dbReference type="ARBA" id="ARBA00022553"/>
    </source>
</evidence>
<keyword evidence="7" id="KW-0012">Acyltransferase</keyword>
<feature type="domain" description="Carrier" evidence="9">
    <location>
        <begin position="1145"/>
        <end position="1220"/>
    </location>
</feature>
<dbReference type="InterPro" id="IPR013968">
    <property type="entry name" value="PKS_KR"/>
</dbReference>
<dbReference type="PROSITE" id="PS00012">
    <property type="entry name" value="PHOSPHOPANTETHEINE"/>
    <property type="match status" value="1"/>
</dbReference>
<dbReference type="InterPro" id="IPR042104">
    <property type="entry name" value="PKS_dehydratase_sf"/>
</dbReference>
<dbReference type="GO" id="GO:0017000">
    <property type="term" value="P:antibiotic biosynthetic process"/>
    <property type="evidence" value="ECO:0007669"/>
    <property type="project" value="UniProtKB-KW"/>
</dbReference>
<dbReference type="Pfam" id="PF08659">
    <property type="entry name" value="KR"/>
    <property type="match status" value="1"/>
</dbReference>
<feature type="region of interest" description="C-terminal hotdog fold" evidence="8">
    <location>
        <begin position="515"/>
        <end position="656"/>
    </location>
</feature>
<sequence length="1252" mass="130471">GWMFTGQGSQRLGMGRELYDQFPVFARVLDEVCGHLEAELAGVPGFGVPLREVLFAAEGSAEAALLEQTGYAQPALFAVQVALVELLRSWGMGPDVVLGHSIGEFVAAYVAGVFGLGDAARLVAGRARLMQALPSGGAMAAIEGTESEVADILGGFAEGERATVAAVNGPSAVVVSGDEDAVERVMAVARERGRRVSRLRVSHAFHSPLMEPMLAEFADIAASVTYRQPVLAAVSTVTGEPVGEEDWATADYWVDQVRRPVRFHDALETATGTQNVSRLLEVGPDPVLTSLAQAATEASAASVLRKGRAEAESVLVAAAEMFVRGAKLDWAAVFAGTGARRVELPTYAFQHQRFWLRPSRSVTDASGLGLGTVGHPLLGAALRLAGSDTVLLTSRLSAQSHPWLSDHVVAGSVVVPGTVFVELAVQAGDQVGCDQVEDLTLRAPLILPNDGTVQIQISIEPAEGDRRRTVRVYSRPQDSAAEQPWTLHATGTLTTARSAADWDLRAWPPEGAEPVPADGLDGLYDHLSDAGLAYGPGFRGVKEVWRRGEDLFVEAVLPEQIAGDVTGFGLHPALLDTVLHALGLREPSAEGAASLPFLWSGVSLFAVGATAVRARLSPRGGPGSGEVALRVADAAGEPVAEVGSLVLRPVSAADLVAGADGGSPISDSLFRLDWTAAPAPIERRDTGEPGDWAVLGDPHPWQDAGVPVTGYAGLTALTAALDEGGSVPDTVLLPLPHDPRGTDTAVAAAVSGVLGLVREWLAERRLTETRLVVVTSGAVGAEAHDLAGAGVWGLLRSAMSEHPGRFVLADVDGEPTSYATLATALADGGESQFAVRRGEVLLPRMARMTGASEDGAPGVWQSHGTVLVTGGTGGLGAVVARHLVSTHGVRNLLLLSRRGPDAPGAHELQRELTGLGADVTITACDVADRRALAEAMGGIPDDAPLTGVVHTAGVLDDGMITDLTPERVARVLAAKAESALHLHELTVDNRDLTSFVLFSSIAGVFGNSGQAAYAAANTVLDTLALSRRSQGLPGVSLAWGMWEHADGMGGRLGEANIARLRGQGFPPLSTQDALALFDLALRTGEPLALPVALRTTALAARRDSLPTPLHGLLPAARRRRTAGQGTDVNGLARRLSGLSGAERDRVLLHVVQSEVAAVLGHASAGAVDPGRAFKDLGFDSLTAVDLRNRLNNATALTLPATLVFDHPSPTALAAYLRERLLGETPAGQDIESRPSGVMADDEPIAIVGMGCR</sequence>
<dbReference type="HOGENOM" id="CLU_000022_35_1_11"/>
<dbReference type="InterPro" id="IPR020806">
    <property type="entry name" value="PKS_PP-bd"/>
</dbReference>
<dbReference type="InterPro" id="IPR057326">
    <property type="entry name" value="KR_dom"/>
</dbReference>
<evidence type="ECO:0000256" key="6">
    <source>
        <dbReference type="ARBA" id="ARBA00023268"/>
    </source>
</evidence>
<dbReference type="Gene3D" id="3.10.129.110">
    <property type="entry name" value="Polyketide synthase dehydratase"/>
    <property type="match status" value="1"/>
</dbReference>
<evidence type="ECO:0000256" key="7">
    <source>
        <dbReference type="ARBA" id="ARBA00023315"/>
    </source>
</evidence>
<dbReference type="Gene3D" id="3.30.70.3290">
    <property type="match status" value="1"/>
</dbReference>
<dbReference type="SUPFAM" id="SSF52151">
    <property type="entry name" value="FabD/lysophospholipase-like"/>
    <property type="match status" value="1"/>
</dbReference>
<organism evidence="11 12">
    <name type="scientific">Streptomyces himastatinicus ATCC 53653</name>
    <dbReference type="NCBI Taxonomy" id="457427"/>
    <lineage>
        <taxon>Bacteria</taxon>
        <taxon>Bacillati</taxon>
        <taxon>Actinomycetota</taxon>
        <taxon>Actinomycetes</taxon>
        <taxon>Kitasatosporales</taxon>
        <taxon>Streptomycetaceae</taxon>
        <taxon>Streptomyces</taxon>
        <taxon>Streptomyces violaceusniger group</taxon>
    </lineage>
</organism>
<dbReference type="Pfam" id="PF00550">
    <property type="entry name" value="PP-binding"/>
    <property type="match status" value="1"/>
</dbReference>
<feature type="non-terminal residue" evidence="11">
    <location>
        <position position="1252"/>
    </location>
</feature>
<evidence type="ECO:0000313" key="11">
    <source>
        <dbReference type="EMBL" id="EFL20778.1"/>
    </source>
</evidence>
<dbReference type="InterPro" id="IPR020807">
    <property type="entry name" value="PKS_DH"/>
</dbReference>
<evidence type="ECO:0000259" key="10">
    <source>
        <dbReference type="PROSITE" id="PS52019"/>
    </source>
</evidence>
<keyword evidence="5" id="KW-0045">Antibiotic biosynthesis</keyword>
<dbReference type="FunFam" id="3.40.366.10:FF:000002">
    <property type="entry name" value="Probable polyketide synthase 2"/>
    <property type="match status" value="1"/>
</dbReference>
<evidence type="ECO:0000259" key="9">
    <source>
        <dbReference type="PROSITE" id="PS50075"/>
    </source>
</evidence>
<dbReference type="Proteomes" id="UP000003963">
    <property type="component" value="Unassembled WGS sequence"/>
</dbReference>
<dbReference type="EMBL" id="GG657754">
    <property type="protein sequence ID" value="EFL20778.1"/>
    <property type="molecule type" value="Genomic_DNA"/>
</dbReference>
<dbReference type="SUPFAM" id="SSF47336">
    <property type="entry name" value="ACP-like"/>
    <property type="match status" value="1"/>
</dbReference>
<reference evidence="11 12" key="1">
    <citation type="submission" date="2009-02" db="EMBL/GenBank/DDBJ databases">
        <title>Annotation of Streptomyces hygroscopicus strain ATCC 53653.</title>
        <authorList>
            <consortium name="The Broad Institute Genome Sequencing Platform"/>
            <consortium name="Broad Institute Microbial Sequencing Center"/>
            <person name="Fischbach M."/>
            <person name="Godfrey P."/>
            <person name="Ward D."/>
            <person name="Young S."/>
            <person name="Zeng Q."/>
            <person name="Koehrsen M."/>
            <person name="Alvarado L."/>
            <person name="Berlin A.M."/>
            <person name="Bochicchio J."/>
            <person name="Borenstein D."/>
            <person name="Chapman S.B."/>
            <person name="Chen Z."/>
            <person name="Engels R."/>
            <person name="Freedman E."/>
            <person name="Gellesch M."/>
            <person name="Goldberg J."/>
            <person name="Griggs A."/>
            <person name="Gujja S."/>
            <person name="Heilman E.R."/>
            <person name="Heiman D.I."/>
            <person name="Hepburn T.A."/>
            <person name="Howarth C."/>
            <person name="Jen D."/>
            <person name="Larson L."/>
            <person name="Lewis B."/>
            <person name="Mehta T."/>
            <person name="Park D."/>
            <person name="Pearson M."/>
            <person name="Richards J."/>
            <person name="Roberts A."/>
            <person name="Saif S."/>
            <person name="Shea T.D."/>
            <person name="Shenoy N."/>
            <person name="Sisk P."/>
            <person name="Stolte C."/>
            <person name="Sykes S.N."/>
            <person name="Thomson T."/>
            <person name="Walk T."/>
            <person name="White J."/>
            <person name="Yandava C."/>
            <person name="Straight P."/>
            <person name="Clardy J."/>
            <person name="Hung D."/>
            <person name="Kolter R."/>
            <person name="Mekalanos J."/>
            <person name="Walker S."/>
            <person name="Walsh C.T."/>
            <person name="Wieland-Brown L.C."/>
            <person name="Haas B."/>
            <person name="Nusbaum C."/>
            <person name="Birren B."/>
        </authorList>
    </citation>
    <scope>NUCLEOTIDE SEQUENCE [LARGE SCALE GENOMIC DNA]</scope>
    <source>
        <strain evidence="11 12">ATCC 53653</strain>
    </source>
</reference>
<dbReference type="InterPro" id="IPR036736">
    <property type="entry name" value="ACP-like_sf"/>
</dbReference>
<dbReference type="InterPro" id="IPR049551">
    <property type="entry name" value="PKS_DH_C"/>
</dbReference>
<dbReference type="InterPro" id="IPR006162">
    <property type="entry name" value="Ppantetheine_attach_site"/>
</dbReference>
<evidence type="ECO:0000256" key="1">
    <source>
        <dbReference type="ARBA" id="ARBA00004792"/>
    </source>
</evidence>
<dbReference type="Pfam" id="PF00698">
    <property type="entry name" value="Acyl_transf_1"/>
    <property type="match status" value="1"/>
</dbReference>
<dbReference type="Gene3D" id="3.40.366.10">
    <property type="entry name" value="Malonyl-Coenzyme A Acyl Carrier Protein, domain 2"/>
    <property type="match status" value="1"/>
</dbReference>
<dbReference type="AlphaFoldDB" id="D9WAY4"/>
<keyword evidence="3" id="KW-0597">Phosphoprotein</keyword>
<dbReference type="GO" id="GO:0004312">
    <property type="term" value="F:fatty acid synthase activity"/>
    <property type="evidence" value="ECO:0007669"/>
    <property type="project" value="TreeGrafter"/>
</dbReference>
<evidence type="ECO:0000256" key="5">
    <source>
        <dbReference type="ARBA" id="ARBA00023194"/>
    </source>
</evidence>
<protein>
    <submittedName>
        <fullName evidence="11">Modular polyketide synthase</fullName>
    </submittedName>
</protein>
<dbReference type="Gene3D" id="1.10.1200.10">
    <property type="entry name" value="ACP-like"/>
    <property type="match status" value="1"/>
</dbReference>
<dbReference type="GO" id="GO:0031177">
    <property type="term" value="F:phosphopantetheine binding"/>
    <property type="evidence" value="ECO:0007669"/>
    <property type="project" value="InterPro"/>
</dbReference>
<feature type="domain" description="PKS/mFAS DH" evidence="10">
    <location>
        <begin position="375"/>
        <end position="656"/>
    </location>
</feature>
<keyword evidence="6" id="KW-0511">Multifunctional enzyme</keyword>
<dbReference type="InterPro" id="IPR001227">
    <property type="entry name" value="Ac_transferase_dom_sf"/>
</dbReference>
<evidence type="ECO:0000256" key="2">
    <source>
        <dbReference type="ARBA" id="ARBA00022450"/>
    </source>
</evidence>
<evidence type="ECO:0000256" key="8">
    <source>
        <dbReference type="PROSITE-ProRule" id="PRU01363"/>
    </source>
</evidence>
<dbReference type="FunFam" id="1.10.1200.10:FF:000007">
    <property type="entry name" value="Probable polyketide synthase pks17"/>
    <property type="match status" value="1"/>
</dbReference>
<keyword evidence="2" id="KW-0596">Phosphopantetheine</keyword>
<gene>
    <name evidence="11" type="ORF">SSOG_00490</name>
</gene>
<evidence type="ECO:0000313" key="12">
    <source>
        <dbReference type="Proteomes" id="UP000003963"/>
    </source>
</evidence>
<dbReference type="SMART" id="SM00827">
    <property type="entry name" value="PKS_AT"/>
    <property type="match status" value="1"/>
</dbReference>
<dbReference type="PANTHER" id="PTHR43775">
    <property type="entry name" value="FATTY ACID SYNTHASE"/>
    <property type="match status" value="1"/>
</dbReference>
<dbReference type="SUPFAM" id="SSF55048">
    <property type="entry name" value="Probable ACP-binding domain of malonyl-CoA ACP transacylase"/>
    <property type="match status" value="1"/>
</dbReference>
<keyword evidence="4" id="KW-0808">Transferase</keyword>
<accession>D9WAY4</accession>
<dbReference type="InterPro" id="IPR016035">
    <property type="entry name" value="Acyl_Trfase/lysoPLipase"/>
</dbReference>